<evidence type="ECO:0000256" key="1">
    <source>
        <dbReference type="ARBA" id="ARBA00009934"/>
    </source>
</evidence>
<dbReference type="InterPro" id="IPR004408">
    <property type="entry name" value="Biotin_CoA_COase_ligase"/>
</dbReference>
<keyword evidence="5" id="KW-1185">Reference proteome</keyword>
<dbReference type="FunCoup" id="A0A090MBP9">
    <property type="interactions" value="187"/>
</dbReference>
<dbReference type="EMBL" id="CAID01000002">
    <property type="protein sequence ID" value="CEG01009.1"/>
    <property type="molecule type" value="Genomic_DNA"/>
</dbReference>
<comment type="similarity">
    <text evidence="1">Belongs to the biotin--protein ligase family.</text>
</comment>
<dbReference type="PANTHER" id="PTHR12835:SF5">
    <property type="entry name" value="BIOTIN--PROTEIN LIGASE"/>
    <property type="match status" value="1"/>
</dbReference>
<dbReference type="GO" id="GO:0005737">
    <property type="term" value="C:cytoplasm"/>
    <property type="evidence" value="ECO:0007669"/>
    <property type="project" value="TreeGrafter"/>
</dbReference>
<dbReference type="InterPro" id="IPR004143">
    <property type="entry name" value="BPL_LPL_catalytic"/>
</dbReference>
<dbReference type="KEGG" id="ota:OT_ostta02g02000"/>
<dbReference type="SUPFAM" id="SSF55681">
    <property type="entry name" value="Class II aaRS and biotin synthetases"/>
    <property type="match status" value="1"/>
</dbReference>
<dbReference type="Gene3D" id="3.30.930.10">
    <property type="entry name" value="Bira Bifunctional Protein, Domain 2"/>
    <property type="match status" value="1"/>
</dbReference>
<dbReference type="CDD" id="cd16442">
    <property type="entry name" value="BPL"/>
    <property type="match status" value="1"/>
</dbReference>
<dbReference type="OrthoDB" id="10250105at2759"/>
<dbReference type="STRING" id="70448.A0A090MBP9"/>
<proteinExistence type="inferred from homology"/>
<dbReference type="InterPro" id="IPR045864">
    <property type="entry name" value="aa-tRNA-synth_II/BPL/LPL"/>
</dbReference>
<dbReference type="Pfam" id="PF03099">
    <property type="entry name" value="BPL_LplA_LipB"/>
    <property type="match status" value="1"/>
</dbReference>
<dbReference type="GeneID" id="9837041"/>
<dbReference type="NCBIfam" id="TIGR00121">
    <property type="entry name" value="birA_ligase"/>
    <property type="match status" value="1"/>
</dbReference>
<dbReference type="RefSeq" id="XP_022840739.1">
    <property type="nucleotide sequence ID" value="XM_022985048.1"/>
</dbReference>
<dbReference type="Proteomes" id="UP000009170">
    <property type="component" value="Unassembled WGS sequence"/>
</dbReference>
<dbReference type="PANTHER" id="PTHR12835">
    <property type="entry name" value="BIOTIN PROTEIN LIGASE"/>
    <property type="match status" value="1"/>
</dbReference>
<gene>
    <name evidence="4" type="ORF">OT_ostta02g02000</name>
</gene>
<keyword evidence="2 4" id="KW-0436">Ligase</keyword>
<dbReference type="GO" id="GO:0004077">
    <property type="term" value="F:biotin--[biotin carboxyl-carrier protein] ligase activity"/>
    <property type="evidence" value="ECO:0007669"/>
    <property type="project" value="InterPro"/>
</dbReference>
<dbReference type="InParanoid" id="A0A090MBP9"/>
<reference evidence="4 5" key="2">
    <citation type="journal article" date="2014" name="BMC Genomics">
        <title>An improved genome of the model marine alga Ostreococcus tauri unfolds by assessing Illumina de novo assemblies.</title>
        <authorList>
            <person name="Blanc-Mathieu R."/>
            <person name="Verhelst B."/>
            <person name="Derelle E."/>
            <person name="Rombauts S."/>
            <person name="Bouget F.Y."/>
            <person name="Carre I."/>
            <person name="Chateau A."/>
            <person name="Eyre-Walker A."/>
            <person name="Grimsley N."/>
            <person name="Moreau H."/>
            <person name="Piegu B."/>
            <person name="Rivals E."/>
            <person name="Schackwitz W."/>
            <person name="Van de Peer Y."/>
            <person name="Piganeau G."/>
        </authorList>
    </citation>
    <scope>NUCLEOTIDE SEQUENCE [LARGE SCALE GENOMIC DNA]</scope>
    <source>
        <strain evidence="5">OTTH 0595 / CCAP 157/2 / RCC745</strain>
    </source>
</reference>
<reference evidence="5" key="1">
    <citation type="journal article" date="2006" name="Proc. Natl. Acad. Sci. U.S.A.">
        <title>Genome analysis of the smallest free-living eukaryote Ostreococcus tauri unveils many unique features.</title>
        <authorList>
            <person name="Derelle E."/>
            <person name="Ferraz C."/>
            <person name="Rombauts S."/>
            <person name="Rouze P."/>
            <person name="Worden A.Z."/>
            <person name="Robbens S."/>
            <person name="Partensky F."/>
            <person name="Degroeve S."/>
            <person name="Echeynie S."/>
            <person name="Cooke R."/>
            <person name="Saeys Y."/>
            <person name="Wuyts J."/>
            <person name="Jabbari K."/>
            <person name="Bowler C."/>
            <person name="Panaud O."/>
            <person name="Piegu B."/>
            <person name="Ball S.G."/>
            <person name="Ral J.-P."/>
            <person name="Bouget F.-Y."/>
            <person name="Piganeau G."/>
            <person name="De Baets B."/>
            <person name="Picard A."/>
            <person name="Delseny M."/>
            <person name="Demaille J."/>
            <person name="Van de Peer Y."/>
            <person name="Moreau H."/>
        </authorList>
    </citation>
    <scope>NUCLEOTIDE SEQUENCE [LARGE SCALE GENOMIC DNA]</scope>
    <source>
        <strain evidence="5">OTTH 0595 / CCAP 157/2 / RCC745</strain>
    </source>
</reference>
<accession>A0A090MBP9</accession>
<protein>
    <submittedName>
        <fullName evidence="4">Biotin--acetyl-CoA-carboxylase ligase</fullName>
    </submittedName>
</protein>
<dbReference type="AlphaFoldDB" id="A0A090MBP9"/>
<evidence type="ECO:0000259" key="3">
    <source>
        <dbReference type="PROSITE" id="PS51733"/>
    </source>
</evidence>
<dbReference type="PROSITE" id="PS51733">
    <property type="entry name" value="BPL_LPL_CATALYTIC"/>
    <property type="match status" value="1"/>
</dbReference>
<evidence type="ECO:0000313" key="5">
    <source>
        <dbReference type="Proteomes" id="UP000009170"/>
    </source>
</evidence>
<name>A0A090MBP9_OSTTA</name>
<sequence>MQTVDLYARNVVTSTAVKELLARKQVLNSQVHVVSNPTSETGAFDHGQYFSFLRTRNIGDVIVHSRKLKSTSDFLSENLELFPLGTVCVCDEQLAGRGRGENVWQSPLGSLAFSFTCATKLSASDIPLMQYVSTLAVVKAIEDACYEAGCMDYAGLGIRIKWPNDIYYKTTKLGGVLCRAIYQEASFRTIVGIGLNLNNASPTVCLSGIVREKEHMFRVEDHGPVWNTARTSALVDQKDEEVHPLFMRERLIPRILEHFELVHESIETVGFCAVRDEYLKYWLHSGTCLSVLDASGSDASVTVVGLTDAGLLLAVGEGDEKFELHPDSNSLDLLSGMVRKKVH</sequence>
<organism evidence="4 5">
    <name type="scientific">Ostreococcus tauri</name>
    <name type="common">Marine green alga</name>
    <dbReference type="NCBI Taxonomy" id="70448"/>
    <lineage>
        <taxon>Eukaryota</taxon>
        <taxon>Viridiplantae</taxon>
        <taxon>Chlorophyta</taxon>
        <taxon>Mamiellophyceae</taxon>
        <taxon>Mamiellales</taxon>
        <taxon>Bathycoccaceae</taxon>
        <taxon>Ostreococcus</taxon>
    </lineage>
</organism>
<comment type="caution">
    <text evidence="4">The sequence shown here is derived from an EMBL/GenBank/DDBJ whole genome shotgun (WGS) entry which is preliminary data.</text>
</comment>
<evidence type="ECO:0000256" key="2">
    <source>
        <dbReference type="ARBA" id="ARBA00022598"/>
    </source>
</evidence>
<feature type="domain" description="BPL/LPL catalytic" evidence="3">
    <location>
        <begin position="47"/>
        <end position="267"/>
    </location>
</feature>
<evidence type="ECO:0000313" key="4">
    <source>
        <dbReference type="EMBL" id="CEG01009.1"/>
    </source>
</evidence>